<reference evidence="2" key="2">
    <citation type="submission" date="2022-06" db="UniProtKB">
        <authorList>
            <consortium name="EnsemblMetazoa"/>
        </authorList>
    </citation>
    <scope>IDENTIFICATION</scope>
    <source>
        <strain evidence="2">PS312</strain>
    </source>
</reference>
<proteinExistence type="predicted"/>
<name>A0A2A6D2U7_PRIPA</name>
<organism evidence="2 3">
    <name type="scientific">Pristionchus pacificus</name>
    <name type="common">Parasitic nematode worm</name>
    <dbReference type="NCBI Taxonomy" id="54126"/>
    <lineage>
        <taxon>Eukaryota</taxon>
        <taxon>Metazoa</taxon>
        <taxon>Ecdysozoa</taxon>
        <taxon>Nematoda</taxon>
        <taxon>Chromadorea</taxon>
        <taxon>Rhabditida</taxon>
        <taxon>Rhabditina</taxon>
        <taxon>Diplogasteromorpha</taxon>
        <taxon>Diplogasteroidea</taxon>
        <taxon>Neodiplogasteridae</taxon>
        <taxon>Pristionchus</taxon>
    </lineage>
</organism>
<accession>A0A8R1Z4L2</accession>
<keyword evidence="3" id="KW-1185">Reference proteome</keyword>
<protein>
    <submittedName>
        <fullName evidence="2">Uncharacterized protein</fullName>
    </submittedName>
</protein>
<evidence type="ECO:0000256" key="1">
    <source>
        <dbReference type="SAM" id="MobiDB-lite"/>
    </source>
</evidence>
<evidence type="ECO:0000313" key="2">
    <source>
        <dbReference type="EnsemblMetazoa" id="PPA45956.1"/>
    </source>
</evidence>
<feature type="region of interest" description="Disordered" evidence="1">
    <location>
        <begin position="15"/>
        <end position="38"/>
    </location>
</feature>
<dbReference type="AlphaFoldDB" id="A0A2A6D2U7"/>
<reference evidence="3" key="1">
    <citation type="journal article" date="2008" name="Nat. Genet.">
        <title>The Pristionchus pacificus genome provides a unique perspective on nematode lifestyle and parasitism.</title>
        <authorList>
            <person name="Dieterich C."/>
            <person name="Clifton S.W."/>
            <person name="Schuster L.N."/>
            <person name="Chinwalla A."/>
            <person name="Delehaunty K."/>
            <person name="Dinkelacker I."/>
            <person name="Fulton L."/>
            <person name="Fulton R."/>
            <person name="Godfrey J."/>
            <person name="Minx P."/>
            <person name="Mitreva M."/>
            <person name="Roeseler W."/>
            <person name="Tian H."/>
            <person name="Witte H."/>
            <person name="Yang S.P."/>
            <person name="Wilson R.K."/>
            <person name="Sommer R.J."/>
        </authorList>
    </citation>
    <scope>NUCLEOTIDE SEQUENCE [LARGE SCALE GENOMIC DNA]</scope>
    <source>
        <strain evidence="3">PS312</strain>
    </source>
</reference>
<feature type="compositionally biased region" description="Basic and acidic residues" evidence="1">
    <location>
        <begin position="20"/>
        <end position="31"/>
    </location>
</feature>
<evidence type="ECO:0000313" key="3">
    <source>
        <dbReference type="Proteomes" id="UP000005239"/>
    </source>
</evidence>
<gene>
    <name evidence="2" type="primary">WBGene00284325</name>
</gene>
<dbReference type="Proteomes" id="UP000005239">
    <property type="component" value="Unassembled WGS sequence"/>
</dbReference>
<dbReference type="EnsemblMetazoa" id="PPA45956.1">
    <property type="protein sequence ID" value="PPA45956.1"/>
    <property type="gene ID" value="WBGene00284325"/>
</dbReference>
<sequence>MDKKGEDALFTLSIAPMTHTQDKRQEEKEKTTNGGGGMAIEIDRWRDWAYLLPSGGNEVEVLASLRARHVLGQRQSHRR</sequence>
<accession>A0A2A6D2U7</accession>